<dbReference type="GO" id="GO:0003729">
    <property type="term" value="F:mRNA binding"/>
    <property type="evidence" value="ECO:0007669"/>
    <property type="project" value="TreeGrafter"/>
</dbReference>
<dbReference type="Pfam" id="PF22675">
    <property type="entry name" value="KH-I_KHDC4-BBP"/>
    <property type="match status" value="1"/>
</dbReference>
<organism evidence="5">
    <name type="scientific">Strongyloides stercoralis</name>
    <name type="common">Threadworm</name>
    <dbReference type="NCBI Taxonomy" id="6248"/>
    <lineage>
        <taxon>Eukaryota</taxon>
        <taxon>Metazoa</taxon>
        <taxon>Ecdysozoa</taxon>
        <taxon>Nematoda</taxon>
        <taxon>Chromadorea</taxon>
        <taxon>Rhabditida</taxon>
        <taxon>Tylenchina</taxon>
        <taxon>Panagrolaimomorpha</taxon>
        <taxon>Strongyloidoidea</taxon>
        <taxon>Strongyloididae</taxon>
        <taxon>Strongyloides</taxon>
    </lineage>
</organism>
<accession>A0A0K0DX17</accession>
<dbReference type="AlphaFoldDB" id="A0A0K0DX17"/>
<evidence type="ECO:0000256" key="1">
    <source>
        <dbReference type="ARBA" id="ARBA00022884"/>
    </source>
</evidence>
<protein>
    <submittedName>
        <fullName evidence="5 6">KH domain-containing protein</fullName>
    </submittedName>
</protein>
<evidence type="ECO:0000313" key="4">
    <source>
        <dbReference type="Proteomes" id="UP000035681"/>
    </source>
</evidence>
<dbReference type="Proteomes" id="UP000035681">
    <property type="component" value="Unplaced"/>
</dbReference>
<evidence type="ECO:0000313" key="5">
    <source>
        <dbReference type="WBParaSite" id="SSTP_0000178400.1"/>
    </source>
</evidence>
<proteinExistence type="predicted"/>
<dbReference type="PANTHER" id="PTHR11208">
    <property type="entry name" value="RNA-BINDING PROTEIN RELATED"/>
    <property type="match status" value="1"/>
</dbReference>
<dbReference type="InterPro" id="IPR055256">
    <property type="entry name" value="KH_1_KHDC4/BBP-like"/>
</dbReference>
<dbReference type="SUPFAM" id="SSF54791">
    <property type="entry name" value="Eukaryotic type KH-domain (KH-domain type I)"/>
    <property type="match status" value="1"/>
</dbReference>
<dbReference type="SMART" id="SM00322">
    <property type="entry name" value="KH"/>
    <property type="match status" value="1"/>
</dbReference>
<dbReference type="STRING" id="6248.A0A0K0DX17"/>
<evidence type="ECO:0000256" key="2">
    <source>
        <dbReference type="SAM" id="MobiDB-lite"/>
    </source>
</evidence>
<evidence type="ECO:0000313" key="6">
    <source>
        <dbReference type="WBParaSite" id="TCONS_00008894.p1"/>
    </source>
</evidence>
<dbReference type="GO" id="GO:0005634">
    <property type="term" value="C:nucleus"/>
    <property type="evidence" value="ECO:0007669"/>
    <property type="project" value="TreeGrafter"/>
</dbReference>
<keyword evidence="4" id="KW-1185">Reference proteome</keyword>
<dbReference type="InterPro" id="IPR004087">
    <property type="entry name" value="KH_dom"/>
</dbReference>
<reference evidence="5" key="1">
    <citation type="submission" date="2015-08" db="UniProtKB">
        <authorList>
            <consortium name="WormBaseParasite"/>
        </authorList>
    </citation>
    <scope>IDENTIFICATION</scope>
</reference>
<dbReference type="GO" id="GO:0048024">
    <property type="term" value="P:regulation of mRNA splicing, via spliceosome"/>
    <property type="evidence" value="ECO:0007669"/>
    <property type="project" value="TreeGrafter"/>
</dbReference>
<dbReference type="InterPro" id="IPR045071">
    <property type="entry name" value="BBP-like"/>
</dbReference>
<feature type="compositionally biased region" description="Polar residues" evidence="2">
    <location>
        <begin position="235"/>
        <end position="252"/>
    </location>
</feature>
<feature type="region of interest" description="Disordered" evidence="2">
    <location>
        <begin position="235"/>
        <end position="255"/>
    </location>
</feature>
<sequence length="390" mass="44185">MKNSNSLWSTMASTLSQNQVSDNDSQFKKAMEPLQELIKITEKNISDLSEIKEHSTMLLKHLNKRVQGKSNKEVFLDFVSRNSPSNMKHLNDGQHSDYSVETLRNAKSPLIIPQLPQLTQEQIINSLNIINNSSNRKGNSFYVDNINNESPNDFSKISYNECLIKTPENERNLRRMLNVQNFQDTPKGRMSSNHLNNHNNIQMKFVQSPDLHSSSHVSNVTTSENGNRAGYVTFTSPKTLPHYNQSPAQSTFKRSHDEDNKMFVVSIKAILKETPGVSIIGRLIGPKGMNIKSLEEECNCQIFIRGKGSSKDPEKEKKLSRHPYGAHFTEPLHVVIQTSDRDYKTASDRLFEAVNKINNALDFTNNVKHLTVMENISCKQINCSSITAGY</sequence>
<feature type="domain" description="K Homology" evidence="3">
    <location>
        <begin position="259"/>
        <end position="355"/>
    </location>
</feature>
<dbReference type="WBParaSite" id="SSTP_0000178400.1">
    <property type="protein sequence ID" value="SSTP_0000178400.1"/>
    <property type="gene ID" value="SSTP_0000178400"/>
</dbReference>
<keyword evidence="1" id="KW-0694">RNA-binding</keyword>
<dbReference type="PANTHER" id="PTHR11208:SF147">
    <property type="entry name" value="RNA-BINDING PROTEIN ASD-2"/>
    <property type="match status" value="1"/>
</dbReference>
<name>A0A0K0DX17_STRER</name>
<dbReference type="WBParaSite" id="TCONS_00008894.p1">
    <property type="protein sequence ID" value="TCONS_00008894.p1"/>
    <property type="gene ID" value="XLOC_006764"/>
</dbReference>
<evidence type="ECO:0000259" key="3">
    <source>
        <dbReference type="SMART" id="SM00322"/>
    </source>
</evidence>
<dbReference type="InterPro" id="IPR036612">
    <property type="entry name" value="KH_dom_type_1_sf"/>
</dbReference>
<dbReference type="Gene3D" id="3.30.1370.10">
    <property type="entry name" value="K Homology domain, type 1"/>
    <property type="match status" value="1"/>
</dbReference>